<proteinExistence type="predicted"/>
<keyword evidence="3" id="KW-1185">Reference proteome</keyword>
<dbReference type="AlphaFoldDB" id="A0A8H4QSW4"/>
<feature type="compositionally biased region" description="Pro residues" evidence="1">
    <location>
        <begin position="136"/>
        <end position="148"/>
    </location>
</feature>
<evidence type="ECO:0000313" key="3">
    <source>
        <dbReference type="Proteomes" id="UP000521872"/>
    </source>
</evidence>
<organism evidence="2 3">
    <name type="scientific">Agrocybe pediades</name>
    <dbReference type="NCBI Taxonomy" id="84607"/>
    <lineage>
        <taxon>Eukaryota</taxon>
        <taxon>Fungi</taxon>
        <taxon>Dikarya</taxon>
        <taxon>Basidiomycota</taxon>
        <taxon>Agaricomycotina</taxon>
        <taxon>Agaricomycetes</taxon>
        <taxon>Agaricomycetidae</taxon>
        <taxon>Agaricales</taxon>
        <taxon>Agaricineae</taxon>
        <taxon>Strophariaceae</taxon>
        <taxon>Agrocybe</taxon>
    </lineage>
</organism>
<feature type="compositionally biased region" description="Basic and acidic residues" evidence="1">
    <location>
        <begin position="162"/>
        <end position="171"/>
    </location>
</feature>
<accession>A0A8H4QSW4</accession>
<comment type="caution">
    <text evidence="2">The sequence shown here is derived from an EMBL/GenBank/DDBJ whole genome shotgun (WGS) entry which is preliminary data.</text>
</comment>
<evidence type="ECO:0000313" key="2">
    <source>
        <dbReference type="EMBL" id="KAF4616744.1"/>
    </source>
</evidence>
<evidence type="ECO:0000256" key="1">
    <source>
        <dbReference type="SAM" id="MobiDB-lite"/>
    </source>
</evidence>
<dbReference type="EMBL" id="JAACJL010000031">
    <property type="protein sequence ID" value="KAF4616744.1"/>
    <property type="molecule type" value="Genomic_DNA"/>
</dbReference>
<gene>
    <name evidence="2" type="ORF">D9613_008854</name>
</gene>
<protein>
    <submittedName>
        <fullName evidence="2">Uncharacterized protein</fullName>
    </submittedName>
</protein>
<reference evidence="2 3" key="1">
    <citation type="submission" date="2019-12" db="EMBL/GenBank/DDBJ databases">
        <authorList>
            <person name="Floudas D."/>
            <person name="Bentzer J."/>
            <person name="Ahren D."/>
            <person name="Johansson T."/>
            <person name="Persson P."/>
            <person name="Tunlid A."/>
        </authorList>
    </citation>
    <scope>NUCLEOTIDE SEQUENCE [LARGE SCALE GENOMIC DNA]</scope>
    <source>
        <strain evidence="2 3">CBS 102.39</strain>
    </source>
</reference>
<sequence>MAEYTFVEDYHHLSRALCDCLPPHPNTLISIRRFFEEWLVVVSVLLRRPLHQRRGTFPTFQRRTYRHSLELELPTAGTLYHLRNVLTEYLVVNREVLEADEEFRDLYSLRGRAPRLPPQLVNDTPPPASPQQQQQPAPPQPPPSPSPPTSKTVSGSQFPEPCRFHSRCERE</sequence>
<dbReference type="Proteomes" id="UP000521872">
    <property type="component" value="Unassembled WGS sequence"/>
</dbReference>
<feature type="region of interest" description="Disordered" evidence="1">
    <location>
        <begin position="114"/>
        <end position="171"/>
    </location>
</feature>
<name>A0A8H4QSW4_9AGAR</name>